<gene>
    <name evidence="9" type="ORF">LAMO00422_LOCUS289</name>
</gene>
<comment type="subcellular location">
    <subcellularLocation>
        <location evidence="1 8">Membrane</location>
        <topology evidence="1 8">Multi-pass membrane protein</topology>
    </subcellularLocation>
</comment>
<sequence>MSSVFAAAGKSFSSIKMTVFSGQAEPDPPPPPPTAWESVVNKVDAFFEMSYMQRMAGFVMSLISGLVMMGLASMYLPMIFIGMPQKFAFTYALANLLLLTSSCFMVGPKKQIENMMQAHRAAAAIAWLASTMGLLYVVWQMRFFLYVATALTIQVISLLYYVGTYLPWGNSWIGYLIKSWANICWKIVKTMFCFCCRKSTSSSGGSLLPTWSTDT</sequence>
<keyword evidence="5 8" id="KW-1133">Transmembrane helix</keyword>
<feature type="transmembrane region" description="Helical" evidence="8">
    <location>
        <begin position="118"/>
        <end position="137"/>
    </location>
</feature>
<dbReference type="InterPro" id="IPR007305">
    <property type="entry name" value="Vesicle_transpt_Got1/SFT2"/>
</dbReference>
<dbReference type="AlphaFoldDB" id="A0A7S0GPF7"/>
<feature type="transmembrane region" description="Helical" evidence="8">
    <location>
        <begin position="87"/>
        <end position="106"/>
    </location>
</feature>
<evidence type="ECO:0000256" key="5">
    <source>
        <dbReference type="ARBA" id="ARBA00022989"/>
    </source>
</evidence>
<evidence type="ECO:0000256" key="3">
    <source>
        <dbReference type="ARBA" id="ARBA00022692"/>
    </source>
</evidence>
<evidence type="ECO:0000256" key="2">
    <source>
        <dbReference type="ARBA" id="ARBA00022448"/>
    </source>
</evidence>
<evidence type="ECO:0000256" key="4">
    <source>
        <dbReference type="ARBA" id="ARBA00022927"/>
    </source>
</evidence>
<comment type="function">
    <text evidence="8">May be involved in fusion of retrograde transport vesicles derived from an endocytic compartment with the Golgi complex.</text>
</comment>
<dbReference type="EMBL" id="HBEM01000395">
    <property type="protein sequence ID" value="CAD8428595.1"/>
    <property type="molecule type" value="Transcribed_RNA"/>
</dbReference>
<feature type="transmembrane region" description="Helical" evidence="8">
    <location>
        <begin position="58"/>
        <end position="81"/>
    </location>
</feature>
<protein>
    <recommendedName>
        <fullName evidence="8">Vesicle transport protein</fullName>
    </recommendedName>
</protein>
<comment type="similarity">
    <text evidence="7 8">Belongs to the SFT2 family.</text>
</comment>
<accession>A0A7S0GPF7</accession>
<evidence type="ECO:0000256" key="1">
    <source>
        <dbReference type="ARBA" id="ARBA00004141"/>
    </source>
</evidence>
<keyword evidence="2 8" id="KW-0813">Transport</keyword>
<dbReference type="GO" id="GO:0016020">
    <property type="term" value="C:membrane"/>
    <property type="evidence" value="ECO:0007669"/>
    <property type="project" value="UniProtKB-SubCell"/>
</dbReference>
<keyword evidence="3 8" id="KW-0812">Transmembrane</keyword>
<dbReference type="Pfam" id="PF04178">
    <property type="entry name" value="Got1"/>
    <property type="match status" value="1"/>
</dbReference>
<dbReference type="PANTHER" id="PTHR23137:SF6">
    <property type="entry name" value="VESICLE TRANSPORT PROTEIN"/>
    <property type="match status" value="1"/>
</dbReference>
<keyword evidence="4 8" id="KW-0653">Protein transport</keyword>
<name>A0A7S0GPF7_9EUKA</name>
<evidence type="ECO:0000256" key="7">
    <source>
        <dbReference type="ARBA" id="ARBA00025800"/>
    </source>
</evidence>
<dbReference type="GO" id="GO:0005737">
    <property type="term" value="C:cytoplasm"/>
    <property type="evidence" value="ECO:0007669"/>
    <property type="project" value="UniProtKB-ARBA"/>
</dbReference>
<evidence type="ECO:0000256" key="6">
    <source>
        <dbReference type="ARBA" id="ARBA00023136"/>
    </source>
</evidence>
<feature type="transmembrane region" description="Helical" evidence="8">
    <location>
        <begin position="143"/>
        <end position="162"/>
    </location>
</feature>
<reference evidence="9" key="1">
    <citation type="submission" date="2021-01" db="EMBL/GenBank/DDBJ databases">
        <authorList>
            <person name="Corre E."/>
            <person name="Pelletier E."/>
            <person name="Niang G."/>
            <person name="Scheremetjew M."/>
            <person name="Finn R."/>
            <person name="Kale V."/>
            <person name="Holt S."/>
            <person name="Cochrane G."/>
            <person name="Meng A."/>
            <person name="Brown T."/>
            <person name="Cohen L."/>
        </authorList>
    </citation>
    <scope>NUCLEOTIDE SEQUENCE</scope>
    <source>
        <strain evidence="9">CCMP2058</strain>
    </source>
</reference>
<dbReference type="GO" id="GO:0012505">
    <property type="term" value="C:endomembrane system"/>
    <property type="evidence" value="ECO:0007669"/>
    <property type="project" value="UniProtKB-ARBA"/>
</dbReference>
<keyword evidence="6 8" id="KW-0472">Membrane</keyword>
<dbReference type="InterPro" id="IPR011691">
    <property type="entry name" value="Vesicle_transpt_SFT2"/>
</dbReference>
<organism evidence="9">
    <name type="scientific">Amorphochlora amoebiformis</name>
    <dbReference type="NCBI Taxonomy" id="1561963"/>
    <lineage>
        <taxon>Eukaryota</taxon>
        <taxon>Sar</taxon>
        <taxon>Rhizaria</taxon>
        <taxon>Cercozoa</taxon>
        <taxon>Chlorarachniophyceae</taxon>
        <taxon>Amorphochlora</taxon>
    </lineage>
</organism>
<dbReference type="GO" id="GO:0016192">
    <property type="term" value="P:vesicle-mediated transport"/>
    <property type="evidence" value="ECO:0007669"/>
    <property type="project" value="InterPro"/>
</dbReference>
<proteinExistence type="inferred from homology"/>
<dbReference type="PANTHER" id="PTHR23137">
    <property type="entry name" value="VESICLE TRANSPORT PROTEIN-RELATED"/>
    <property type="match status" value="1"/>
</dbReference>
<evidence type="ECO:0000313" key="9">
    <source>
        <dbReference type="EMBL" id="CAD8428595.1"/>
    </source>
</evidence>
<evidence type="ECO:0000256" key="8">
    <source>
        <dbReference type="RuleBase" id="RU363111"/>
    </source>
</evidence>
<dbReference type="GO" id="GO:0015031">
    <property type="term" value="P:protein transport"/>
    <property type="evidence" value="ECO:0007669"/>
    <property type="project" value="UniProtKB-KW"/>
</dbReference>